<protein>
    <recommendedName>
        <fullName evidence="2">Protein-glutamine gamma-glutamyltransferase TgpA N-terminal domain-containing protein</fullName>
    </recommendedName>
</protein>
<feature type="transmembrane region" description="Helical" evidence="1">
    <location>
        <begin position="155"/>
        <end position="172"/>
    </location>
</feature>
<dbReference type="Proteomes" id="UP000283374">
    <property type="component" value="Unassembled WGS sequence"/>
</dbReference>
<keyword evidence="1" id="KW-0812">Transmembrane</keyword>
<evidence type="ECO:0000313" key="4">
    <source>
        <dbReference type="Proteomes" id="UP000283374"/>
    </source>
</evidence>
<organism evidence="3 4">
    <name type="scientific">Cellulomonas rhizosphaerae</name>
    <dbReference type="NCBI Taxonomy" id="2293719"/>
    <lineage>
        <taxon>Bacteria</taxon>
        <taxon>Bacillati</taxon>
        <taxon>Actinomycetota</taxon>
        <taxon>Actinomycetes</taxon>
        <taxon>Micrococcales</taxon>
        <taxon>Cellulomonadaceae</taxon>
        <taxon>Cellulomonas</taxon>
    </lineage>
</organism>
<evidence type="ECO:0000313" key="3">
    <source>
        <dbReference type="EMBL" id="RHA42001.1"/>
    </source>
</evidence>
<name>A0A413RML8_9CELL</name>
<comment type="caution">
    <text evidence="3">The sequence shown here is derived from an EMBL/GenBank/DDBJ whole genome shotgun (WGS) entry which is preliminary data.</text>
</comment>
<reference evidence="3 4" key="1">
    <citation type="submission" date="2018-08" db="EMBL/GenBank/DDBJ databases">
        <title>Cellulomonas rhizosphaerae sp. nov., a novel actinomycete isolated from soil.</title>
        <authorList>
            <person name="Tian Y."/>
        </authorList>
    </citation>
    <scope>NUCLEOTIDE SEQUENCE [LARGE SCALE GENOMIC DNA]</scope>
    <source>
        <strain evidence="3 4">NEAU-TCZ24</strain>
    </source>
</reference>
<feature type="non-terminal residue" evidence="3">
    <location>
        <position position="262"/>
    </location>
</feature>
<evidence type="ECO:0000256" key="1">
    <source>
        <dbReference type="SAM" id="Phobius"/>
    </source>
</evidence>
<feature type="transmembrane region" description="Helical" evidence="1">
    <location>
        <begin position="178"/>
        <end position="198"/>
    </location>
</feature>
<keyword evidence="4" id="KW-1185">Reference proteome</keyword>
<feature type="transmembrane region" description="Helical" evidence="1">
    <location>
        <begin position="210"/>
        <end position="231"/>
    </location>
</feature>
<dbReference type="OrthoDB" id="9804023at2"/>
<feature type="domain" description="Protein-glutamine gamma-glutamyltransferase TgpA N-terminal" evidence="2">
    <location>
        <begin position="29"/>
        <end position="260"/>
    </location>
</feature>
<dbReference type="RefSeq" id="WP_118766849.1">
    <property type="nucleotide sequence ID" value="NZ_QWKP01000176.1"/>
</dbReference>
<accession>A0A413RML8</accession>
<dbReference type="EMBL" id="QWKP01000176">
    <property type="protein sequence ID" value="RHA42001.1"/>
    <property type="molecule type" value="Genomic_DNA"/>
</dbReference>
<evidence type="ECO:0000259" key="2">
    <source>
        <dbReference type="Pfam" id="PF11992"/>
    </source>
</evidence>
<feature type="transmembrane region" description="Helical" evidence="1">
    <location>
        <begin position="66"/>
        <end position="87"/>
    </location>
</feature>
<keyword evidence="1" id="KW-0472">Membrane</keyword>
<dbReference type="InterPro" id="IPR021878">
    <property type="entry name" value="TgpA_N"/>
</dbReference>
<dbReference type="Pfam" id="PF11992">
    <property type="entry name" value="TgpA_N"/>
    <property type="match status" value="1"/>
</dbReference>
<gene>
    <name evidence="3" type="ORF">D1825_07665</name>
</gene>
<dbReference type="AlphaFoldDB" id="A0A413RML8"/>
<feature type="transmembrane region" description="Helical" evidence="1">
    <location>
        <begin position="130"/>
        <end position="148"/>
    </location>
</feature>
<sequence length="262" mass="26893">MSIVARRAPRGGRAALATGLVAVGTCASTLAIANLLSASSSRGTIWFAVLLLAGVVAGVRALTRTWFVPSVVGLLVALVGVVLRYGAPPGRLQLVPDLDAWERTRAVWGDGLDLINVSVVPMDVSRPVELVLLVGALLVFLVADLLAVALGRAGWAGLAYLAMWIPSISLGFGTGGWALLWTGTAYLLLLAVTAAPHAAGRERGRLASAAVWSSAAVVVGALVLGPLLAAMPGWSAVRLPSFGSGTAGPVQLSDQLDLRHSL</sequence>
<feature type="transmembrane region" description="Helical" evidence="1">
    <location>
        <begin position="43"/>
        <end position="59"/>
    </location>
</feature>
<proteinExistence type="predicted"/>
<keyword evidence="1" id="KW-1133">Transmembrane helix</keyword>